<dbReference type="InterPro" id="IPR022790">
    <property type="entry name" value="GH26_dom"/>
</dbReference>
<dbReference type="Proteomes" id="UP000288547">
    <property type="component" value="Unassembled WGS sequence"/>
</dbReference>
<sequence>MNGSWYARGQQPSAYVETFGRVADTVHAAPAAQTMWAPNYGGGYPFSGGRYELTEPGDDLQALDTDGDGVVTGVDDPYAPYYPGDEAVDGVGMSLYHWGSEHPWGENEVPEAGKFTAQLTGSYVGLNGDDSAVPTSMPSTGRRGTSPFWRGRGRLQRRSAPLARRGTRFRSLRRVLTAQRSREKSLRSSIVALPSASTTSESTLPAPGESFPVMRQWTLPGIPEPRSFRPEWCSSSTARGTPFRAPEPSPDRC</sequence>
<evidence type="ECO:0000313" key="8">
    <source>
        <dbReference type="Proteomes" id="UP000288547"/>
    </source>
</evidence>
<accession>A0A444PX30</accession>
<comment type="caution">
    <text evidence="4">Lacks conserved residue(s) required for the propagation of feature annotation.</text>
</comment>
<comment type="similarity">
    <text evidence="1 4">Belongs to the glycosyl hydrolase 26 family.</text>
</comment>
<evidence type="ECO:0000256" key="1">
    <source>
        <dbReference type="ARBA" id="ARBA00007754"/>
    </source>
</evidence>
<evidence type="ECO:0000256" key="2">
    <source>
        <dbReference type="ARBA" id="ARBA00022801"/>
    </source>
</evidence>
<proteinExistence type="inferred from homology"/>
<dbReference type="PANTHER" id="PTHR40079">
    <property type="entry name" value="MANNAN ENDO-1,4-BETA-MANNOSIDASE E-RELATED"/>
    <property type="match status" value="1"/>
</dbReference>
<organism evidence="7 8">
    <name type="scientific">Labedella phragmitis</name>
    <dbReference type="NCBI Taxonomy" id="2498849"/>
    <lineage>
        <taxon>Bacteria</taxon>
        <taxon>Bacillati</taxon>
        <taxon>Actinomycetota</taxon>
        <taxon>Actinomycetes</taxon>
        <taxon>Micrococcales</taxon>
        <taxon>Microbacteriaceae</taxon>
        <taxon>Labedella</taxon>
    </lineage>
</organism>
<gene>
    <name evidence="7" type="ORF">ELQ90_00135</name>
</gene>
<feature type="region of interest" description="Disordered" evidence="5">
    <location>
        <begin position="218"/>
        <end position="253"/>
    </location>
</feature>
<dbReference type="OrthoDB" id="9816550at2"/>
<dbReference type="RefSeq" id="WP_128493256.1">
    <property type="nucleotide sequence ID" value="NZ_RZNB01000001.1"/>
</dbReference>
<dbReference type="SUPFAM" id="SSF51445">
    <property type="entry name" value="(Trans)glycosidases"/>
    <property type="match status" value="1"/>
</dbReference>
<name>A0A444PX30_9MICO</name>
<dbReference type="GO" id="GO:0006080">
    <property type="term" value="P:substituted mannan metabolic process"/>
    <property type="evidence" value="ECO:0007669"/>
    <property type="project" value="InterPro"/>
</dbReference>
<protein>
    <recommendedName>
        <fullName evidence="6">GH26 domain-containing protein</fullName>
    </recommendedName>
</protein>
<dbReference type="InterPro" id="IPR000805">
    <property type="entry name" value="Glyco_hydro_26"/>
</dbReference>
<evidence type="ECO:0000256" key="5">
    <source>
        <dbReference type="SAM" id="MobiDB-lite"/>
    </source>
</evidence>
<dbReference type="AlphaFoldDB" id="A0A444PX30"/>
<keyword evidence="3" id="KW-0326">Glycosidase</keyword>
<keyword evidence="8" id="KW-1185">Reference proteome</keyword>
<comment type="caution">
    <text evidence="7">The sequence shown here is derived from an EMBL/GenBank/DDBJ whole genome shotgun (WGS) entry which is preliminary data.</text>
</comment>
<feature type="domain" description="GH26" evidence="6">
    <location>
        <begin position="1"/>
        <end position="179"/>
    </location>
</feature>
<dbReference type="InterPro" id="IPR017853">
    <property type="entry name" value="GH"/>
</dbReference>
<dbReference type="PROSITE" id="PS51764">
    <property type="entry name" value="GH26"/>
    <property type="match status" value="1"/>
</dbReference>
<dbReference type="Gene3D" id="3.20.20.80">
    <property type="entry name" value="Glycosidases"/>
    <property type="match status" value="1"/>
</dbReference>
<dbReference type="PANTHER" id="PTHR40079:SF4">
    <property type="entry name" value="GH26 DOMAIN-CONTAINING PROTEIN-RELATED"/>
    <property type="match status" value="1"/>
</dbReference>
<evidence type="ECO:0000259" key="6">
    <source>
        <dbReference type="PROSITE" id="PS51764"/>
    </source>
</evidence>
<keyword evidence="2" id="KW-0378">Hydrolase</keyword>
<evidence type="ECO:0000313" key="7">
    <source>
        <dbReference type="EMBL" id="RWZ52413.1"/>
    </source>
</evidence>
<dbReference type="GO" id="GO:0016985">
    <property type="term" value="F:mannan endo-1,4-beta-mannosidase activity"/>
    <property type="evidence" value="ECO:0007669"/>
    <property type="project" value="InterPro"/>
</dbReference>
<evidence type="ECO:0000256" key="3">
    <source>
        <dbReference type="ARBA" id="ARBA00023295"/>
    </source>
</evidence>
<evidence type="ECO:0000256" key="4">
    <source>
        <dbReference type="PROSITE-ProRule" id="PRU01100"/>
    </source>
</evidence>
<reference evidence="7 8" key="1">
    <citation type="submission" date="2018-12" db="EMBL/GenBank/DDBJ databases">
        <authorList>
            <person name="Li F."/>
        </authorList>
    </citation>
    <scope>NUCLEOTIDE SEQUENCE [LARGE SCALE GENOMIC DNA]</scope>
    <source>
        <strain evidence="7 8">11W25H-1</strain>
    </source>
</reference>
<dbReference type="EMBL" id="RZNB01000001">
    <property type="protein sequence ID" value="RWZ52413.1"/>
    <property type="molecule type" value="Genomic_DNA"/>
</dbReference>